<keyword evidence="3" id="KW-0804">Transcription</keyword>
<evidence type="ECO:0000313" key="10">
    <source>
        <dbReference type="Proteomes" id="UP000694388"/>
    </source>
</evidence>
<feature type="compositionally biased region" description="Low complexity" evidence="7">
    <location>
        <begin position="85"/>
        <end position="101"/>
    </location>
</feature>
<dbReference type="AlphaFoldDB" id="A0A8C4NB62"/>
<evidence type="ECO:0000256" key="5">
    <source>
        <dbReference type="PROSITE-ProRule" id="PRU00267"/>
    </source>
</evidence>
<dbReference type="FunFam" id="1.10.30.10:FF:000003">
    <property type="entry name" value="Putative transcription factor SOX-6"/>
    <property type="match status" value="1"/>
</dbReference>
<accession>A0A8C4NB62</accession>
<dbReference type="PROSITE" id="PS50118">
    <property type="entry name" value="HMG_BOX_2"/>
    <property type="match status" value="1"/>
</dbReference>
<keyword evidence="6" id="KW-0175">Coiled coil</keyword>
<reference evidence="9" key="1">
    <citation type="submission" date="2025-08" db="UniProtKB">
        <authorList>
            <consortium name="Ensembl"/>
        </authorList>
    </citation>
    <scope>IDENTIFICATION</scope>
</reference>
<dbReference type="Ensembl" id="ENSEBUT00000000698.1">
    <property type="protein sequence ID" value="ENSEBUP00000000402.1"/>
    <property type="gene ID" value="ENSEBUG00000000545.1"/>
</dbReference>
<evidence type="ECO:0000256" key="4">
    <source>
        <dbReference type="ARBA" id="ARBA00023242"/>
    </source>
</evidence>
<evidence type="ECO:0000256" key="3">
    <source>
        <dbReference type="ARBA" id="ARBA00023163"/>
    </source>
</evidence>
<dbReference type="InterPro" id="IPR051356">
    <property type="entry name" value="SOX/SOX-like_TF"/>
</dbReference>
<evidence type="ECO:0000256" key="1">
    <source>
        <dbReference type="ARBA" id="ARBA00023015"/>
    </source>
</evidence>
<dbReference type="Pfam" id="PF00505">
    <property type="entry name" value="HMG_box"/>
    <property type="match status" value="1"/>
</dbReference>
<dbReference type="GO" id="GO:0000978">
    <property type="term" value="F:RNA polymerase II cis-regulatory region sequence-specific DNA binding"/>
    <property type="evidence" value="ECO:0007669"/>
    <property type="project" value="TreeGrafter"/>
</dbReference>
<dbReference type="PANTHER" id="PTHR45789:SF2">
    <property type="entry name" value="FI18025P1"/>
    <property type="match status" value="1"/>
</dbReference>
<organism evidence="9 10">
    <name type="scientific">Eptatretus burgeri</name>
    <name type="common">Inshore hagfish</name>
    <dbReference type="NCBI Taxonomy" id="7764"/>
    <lineage>
        <taxon>Eukaryota</taxon>
        <taxon>Metazoa</taxon>
        <taxon>Chordata</taxon>
        <taxon>Craniata</taxon>
        <taxon>Vertebrata</taxon>
        <taxon>Cyclostomata</taxon>
        <taxon>Myxini</taxon>
        <taxon>Myxiniformes</taxon>
        <taxon>Myxinidae</taxon>
        <taxon>Eptatretinae</taxon>
        <taxon>Eptatretus</taxon>
    </lineage>
</organism>
<feature type="domain" description="HMG box" evidence="8">
    <location>
        <begin position="541"/>
        <end position="609"/>
    </location>
</feature>
<dbReference type="Proteomes" id="UP000694388">
    <property type="component" value="Unplaced"/>
</dbReference>
<reference evidence="9" key="2">
    <citation type="submission" date="2025-09" db="UniProtKB">
        <authorList>
            <consortium name="Ensembl"/>
        </authorList>
    </citation>
    <scope>IDENTIFICATION</scope>
</reference>
<dbReference type="GO" id="GO:0045165">
    <property type="term" value="P:cell fate commitment"/>
    <property type="evidence" value="ECO:0007669"/>
    <property type="project" value="TreeGrafter"/>
</dbReference>
<evidence type="ECO:0000256" key="7">
    <source>
        <dbReference type="SAM" id="MobiDB-lite"/>
    </source>
</evidence>
<evidence type="ECO:0000313" key="9">
    <source>
        <dbReference type="Ensembl" id="ENSEBUP00000000402.1"/>
    </source>
</evidence>
<feature type="region of interest" description="Disordered" evidence="7">
    <location>
        <begin position="604"/>
        <end position="646"/>
    </location>
</feature>
<dbReference type="GeneTree" id="ENSGT00940000156122"/>
<dbReference type="SMART" id="SM00398">
    <property type="entry name" value="HMG"/>
    <property type="match status" value="1"/>
</dbReference>
<dbReference type="PANTHER" id="PTHR45789">
    <property type="entry name" value="FI18025P1"/>
    <property type="match status" value="1"/>
</dbReference>
<feature type="region of interest" description="Disordered" evidence="7">
    <location>
        <begin position="29"/>
        <end position="137"/>
    </location>
</feature>
<keyword evidence="4 5" id="KW-0539">Nucleus</keyword>
<keyword evidence="2 5" id="KW-0238">DNA-binding</keyword>
<protein>
    <recommendedName>
        <fullName evidence="8">HMG box domain-containing protein</fullName>
    </recommendedName>
</protein>
<dbReference type="SUPFAM" id="SSF47095">
    <property type="entry name" value="HMG-box"/>
    <property type="match status" value="1"/>
</dbReference>
<dbReference type="GO" id="GO:0000981">
    <property type="term" value="F:DNA-binding transcription factor activity, RNA polymerase II-specific"/>
    <property type="evidence" value="ECO:0007669"/>
    <property type="project" value="TreeGrafter"/>
</dbReference>
<dbReference type="GO" id="GO:0005634">
    <property type="term" value="C:nucleus"/>
    <property type="evidence" value="ECO:0007669"/>
    <property type="project" value="UniProtKB-UniRule"/>
</dbReference>
<name>A0A8C4NB62_EPTBU</name>
<feature type="DNA-binding region" description="HMG box" evidence="5">
    <location>
        <begin position="541"/>
        <end position="609"/>
    </location>
</feature>
<feature type="region of interest" description="Disordered" evidence="7">
    <location>
        <begin position="485"/>
        <end position="511"/>
    </location>
</feature>
<proteinExistence type="predicted"/>
<dbReference type="InterPro" id="IPR036910">
    <property type="entry name" value="HMG_box_dom_sf"/>
</dbReference>
<sequence>MSDESKQSNSGSPSARALIAQPFSPAVQYVVGNQDDKSTSASPQPLSFIISDQPAAEPHSPTRSRIQPLSPRLIAQLPPEIHPVTQASTTSWATTQPSSPARSVTQPLSPNRLGEQTPSPTQPGAQPLSPSHPGTPAAWCLNERRKGCLAEVVDCLKQRKLEEMTRSGTDDEEGLVDKEILVDKESRLVSVLSQLSALREQLLSAHEEQKRLAASQIEKQRQQMELARQQQEQISRQQQQLLQQQQKISYLQQQIQQVQGQVAPLLIPIFPSEQRAVLLPPNLGYKPAEPYPVHVVPTSQSSLTPLQLQPDLQSQQPLNLSARIKVGDVLPPLSPPPPLVINTAELQCQKKELEIIPVTMDGKRERESVTAVDKRREREAVTLAVEGRRERESVTMVVERREREPVTIAVDGRREGEPPSVRMEGWRERDVMVLSGEKDIPPARAVLGDGKPLPQTIKSENGGSADLAPKLMPLLFWPPSIGAPPATSQHHVENKNFRSTSTSGNGGSGTAGGVTGGTAGCGGASCGSTNNSNCGNASPHIKRPMNAFMVWAKEERRKILQAFPDMHNSNISKILGARWKTMSNQEKQPYYEEQARLSKLHLERYPDYKYRPRPKRSSVQDGRRLRLGQFRPPGRNDRVTEGQCDG</sequence>
<feature type="compositionally biased region" description="Polar residues" evidence="7">
    <location>
        <begin position="102"/>
        <end position="124"/>
    </location>
</feature>
<keyword evidence="10" id="KW-1185">Reference proteome</keyword>
<evidence type="ECO:0000256" key="2">
    <source>
        <dbReference type="ARBA" id="ARBA00023125"/>
    </source>
</evidence>
<dbReference type="InterPro" id="IPR009071">
    <property type="entry name" value="HMG_box_dom"/>
</dbReference>
<dbReference type="CDD" id="cd22042">
    <property type="entry name" value="HMG-box_EGL13-like"/>
    <property type="match status" value="1"/>
</dbReference>
<feature type="coiled-coil region" evidence="6">
    <location>
        <begin position="203"/>
        <end position="261"/>
    </location>
</feature>
<evidence type="ECO:0000259" key="8">
    <source>
        <dbReference type="PROSITE" id="PS50118"/>
    </source>
</evidence>
<keyword evidence="1" id="KW-0805">Transcription regulation</keyword>
<evidence type="ECO:0000256" key="6">
    <source>
        <dbReference type="SAM" id="Coils"/>
    </source>
</evidence>
<dbReference type="Gene3D" id="1.10.30.10">
    <property type="entry name" value="High mobility group box domain"/>
    <property type="match status" value="1"/>
</dbReference>